<keyword evidence="4 7" id="KW-0812">Transmembrane</keyword>
<organism evidence="9 10">
    <name type="scientific">Virgibacillus siamensis</name>
    <dbReference type="NCBI Taxonomy" id="480071"/>
    <lineage>
        <taxon>Bacteria</taxon>
        <taxon>Bacillati</taxon>
        <taxon>Bacillota</taxon>
        <taxon>Bacilli</taxon>
        <taxon>Bacillales</taxon>
        <taxon>Bacillaceae</taxon>
        <taxon>Virgibacillus</taxon>
    </lineage>
</organism>
<feature type="transmembrane region" description="Helical" evidence="7">
    <location>
        <begin position="219"/>
        <end position="238"/>
    </location>
</feature>
<dbReference type="EMBL" id="BAAADS010000006">
    <property type="protein sequence ID" value="GAA0596292.1"/>
    <property type="molecule type" value="Genomic_DNA"/>
</dbReference>
<evidence type="ECO:0000256" key="1">
    <source>
        <dbReference type="ARBA" id="ARBA00004651"/>
    </source>
</evidence>
<evidence type="ECO:0000256" key="5">
    <source>
        <dbReference type="ARBA" id="ARBA00022989"/>
    </source>
</evidence>
<feature type="domain" description="ABC transmembrane type-1" evidence="8">
    <location>
        <begin position="57"/>
        <end position="237"/>
    </location>
</feature>
<feature type="transmembrane region" description="Helical" evidence="7">
    <location>
        <begin position="12"/>
        <end position="29"/>
    </location>
</feature>
<keyword evidence="3" id="KW-1003">Cell membrane</keyword>
<evidence type="ECO:0000256" key="7">
    <source>
        <dbReference type="RuleBase" id="RU363032"/>
    </source>
</evidence>
<dbReference type="InterPro" id="IPR035906">
    <property type="entry name" value="MetI-like_sf"/>
</dbReference>
<feature type="transmembrane region" description="Helical" evidence="7">
    <location>
        <begin position="121"/>
        <end position="142"/>
    </location>
</feature>
<dbReference type="Pfam" id="PF00528">
    <property type="entry name" value="BPD_transp_1"/>
    <property type="match status" value="1"/>
</dbReference>
<keyword evidence="2 7" id="KW-0813">Transport</keyword>
<dbReference type="Gene3D" id="1.10.3720.10">
    <property type="entry name" value="MetI-like"/>
    <property type="match status" value="1"/>
</dbReference>
<feature type="transmembrane region" description="Helical" evidence="7">
    <location>
        <begin position="94"/>
        <end position="115"/>
    </location>
</feature>
<sequence length="255" mass="27828">MKINIIVKRILFLIAVIGIWQLIFVTGVFPDIILPSPAQIATALFEGFTSGDLVQALGASLKHLLIGLSLAILFGTILGVIFGKSNQADETAGMYLIALQSIPSIVWVPLAIMLFGFSEFAVVFVVVLGGTFVMALNVRTAIHNVSPQLIRAARTMGTRGFSLFRRVEIPASIPYFMQGVRLAWAFSWRALMAGELLSNGPGLGYSLRYAQDYARMDQVIGIIIIIGVIGAVVDQLVFSKLEKNVMQRWGLRTKA</sequence>
<evidence type="ECO:0000256" key="3">
    <source>
        <dbReference type="ARBA" id="ARBA00022475"/>
    </source>
</evidence>
<evidence type="ECO:0000256" key="2">
    <source>
        <dbReference type="ARBA" id="ARBA00022448"/>
    </source>
</evidence>
<keyword evidence="10" id="KW-1185">Reference proteome</keyword>
<dbReference type="PANTHER" id="PTHR30151:SF0">
    <property type="entry name" value="ABC TRANSPORTER PERMEASE PROTEIN MJ0413-RELATED"/>
    <property type="match status" value="1"/>
</dbReference>
<comment type="subcellular location">
    <subcellularLocation>
        <location evidence="1 7">Cell membrane</location>
        <topology evidence="1 7">Multi-pass membrane protein</topology>
    </subcellularLocation>
</comment>
<reference evidence="9 10" key="1">
    <citation type="journal article" date="2019" name="Int. J. Syst. Evol. Microbiol.">
        <title>The Global Catalogue of Microorganisms (GCM) 10K type strain sequencing project: providing services to taxonomists for standard genome sequencing and annotation.</title>
        <authorList>
            <consortium name="The Broad Institute Genomics Platform"/>
            <consortium name="The Broad Institute Genome Sequencing Center for Infectious Disease"/>
            <person name="Wu L."/>
            <person name="Ma J."/>
        </authorList>
    </citation>
    <scope>NUCLEOTIDE SEQUENCE [LARGE SCALE GENOMIC DNA]</scope>
    <source>
        <strain evidence="9 10">JCM 15395</strain>
    </source>
</reference>
<evidence type="ECO:0000256" key="6">
    <source>
        <dbReference type="ARBA" id="ARBA00023136"/>
    </source>
</evidence>
<dbReference type="PROSITE" id="PS50928">
    <property type="entry name" value="ABC_TM1"/>
    <property type="match status" value="1"/>
</dbReference>
<dbReference type="InterPro" id="IPR000515">
    <property type="entry name" value="MetI-like"/>
</dbReference>
<name>A0ABN1FRJ0_9BACI</name>
<proteinExistence type="inferred from homology"/>
<evidence type="ECO:0000313" key="9">
    <source>
        <dbReference type="EMBL" id="GAA0596292.1"/>
    </source>
</evidence>
<evidence type="ECO:0000256" key="4">
    <source>
        <dbReference type="ARBA" id="ARBA00022692"/>
    </source>
</evidence>
<protein>
    <submittedName>
        <fullName evidence="9">ABC transporter permease</fullName>
    </submittedName>
</protein>
<dbReference type="Proteomes" id="UP001500866">
    <property type="component" value="Unassembled WGS sequence"/>
</dbReference>
<keyword evidence="6 7" id="KW-0472">Membrane</keyword>
<keyword evidence="5 7" id="KW-1133">Transmembrane helix</keyword>
<dbReference type="CDD" id="cd06261">
    <property type="entry name" value="TM_PBP2"/>
    <property type="match status" value="1"/>
</dbReference>
<accession>A0ABN1FRJ0</accession>
<evidence type="ECO:0000313" key="10">
    <source>
        <dbReference type="Proteomes" id="UP001500866"/>
    </source>
</evidence>
<dbReference type="PANTHER" id="PTHR30151">
    <property type="entry name" value="ALKANE SULFONATE ABC TRANSPORTER-RELATED, MEMBRANE SUBUNIT"/>
    <property type="match status" value="1"/>
</dbReference>
<comment type="caution">
    <text evidence="9">The sequence shown here is derived from an EMBL/GenBank/DDBJ whole genome shotgun (WGS) entry which is preliminary data.</text>
</comment>
<comment type="similarity">
    <text evidence="7">Belongs to the binding-protein-dependent transport system permease family.</text>
</comment>
<evidence type="ECO:0000259" key="8">
    <source>
        <dbReference type="PROSITE" id="PS50928"/>
    </source>
</evidence>
<gene>
    <name evidence="9" type="ORF">GCM10009001_10490</name>
</gene>
<dbReference type="SUPFAM" id="SSF161098">
    <property type="entry name" value="MetI-like"/>
    <property type="match status" value="1"/>
</dbReference>
<feature type="transmembrane region" description="Helical" evidence="7">
    <location>
        <begin position="63"/>
        <end position="82"/>
    </location>
</feature>